<dbReference type="STRING" id="10195.A0A3M7P720"/>
<feature type="compositionally biased region" description="Pro residues" evidence="6">
    <location>
        <begin position="44"/>
        <end position="58"/>
    </location>
</feature>
<organism evidence="8 9">
    <name type="scientific">Brachionus plicatilis</name>
    <name type="common">Marine rotifer</name>
    <name type="synonym">Brachionus muelleri</name>
    <dbReference type="NCBI Taxonomy" id="10195"/>
    <lineage>
        <taxon>Eukaryota</taxon>
        <taxon>Metazoa</taxon>
        <taxon>Spiralia</taxon>
        <taxon>Gnathifera</taxon>
        <taxon>Rotifera</taxon>
        <taxon>Eurotatoria</taxon>
        <taxon>Monogononta</taxon>
        <taxon>Pseudotrocha</taxon>
        <taxon>Ploima</taxon>
        <taxon>Brachionidae</taxon>
        <taxon>Brachionus</taxon>
    </lineage>
</organism>
<dbReference type="Gene3D" id="2.10.110.10">
    <property type="entry name" value="Cysteine Rich Protein"/>
    <property type="match status" value="1"/>
</dbReference>
<accession>A0A3M7P720</accession>
<keyword evidence="2 4" id="KW-0862">Zinc</keyword>
<dbReference type="EMBL" id="REGN01012766">
    <property type="protein sequence ID" value="RMZ94865.1"/>
    <property type="molecule type" value="Genomic_DNA"/>
</dbReference>
<keyword evidence="1 4" id="KW-0479">Metal-binding</keyword>
<sequence length="573" mass="65962">MENAIDCRSTKKSTSASRNKSNESETKSDDTDHDNDDDDLLHSPSPPPVPTTEPPPLPSNKSENPSLQIKKALMDNMKSIESWKQEQEELMKRKYDEEQKRIELSLKLDLNRVKEEEIQRREQERLKLEKEKIRLQELEIKQREEELKKNLEENTTRLTLPASHETFEQSSESSPNSPVQETIRKQDLNALIEKIYTEENQECEFPKFELAKPEPYRPLRPNPPQKIAPQSLIQAKTASLAMSIGNHEEKNLLPSLIDTNTKHQMIKQVHDSMDFLNNELLAKGMTTYAHQVDQIHQNLNQTCPKQEQIDQIRFEQDTIKMEKQRIEQEKEKLRFEAENLRQEREMMLMAGPVLSLPTNDFNLFKTNMQAEIRPTNSSAQPGRKHINVVNKNHVPMNRFDDAHKTVKVANLKNTPIFEQKMRRSVPSLASEPRFVNHIVAPMTIARKNPVPQRMMTSRPSNSYQQISQSQKALNQPQNLHNSANNIQTISLNQKCSGCSQTLGQGSAMWIEKLGLAFHLKCFRCSVCSVALGNGKEGTDVRVSGANRLHCNNCFSNDLENRVSLVFCDFLKYY</sequence>
<evidence type="ECO:0000259" key="7">
    <source>
        <dbReference type="PROSITE" id="PS50023"/>
    </source>
</evidence>
<evidence type="ECO:0000256" key="6">
    <source>
        <dbReference type="SAM" id="MobiDB-lite"/>
    </source>
</evidence>
<dbReference type="OrthoDB" id="15627at2759"/>
<dbReference type="PANTHER" id="PTHR15551:SF3">
    <property type="entry name" value="LIM AND CALPONIN HOMOLOGY DOMAINS-CONTAINING PROTEIN 1"/>
    <property type="match status" value="1"/>
</dbReference>
<dbReference type="GO" id="GO:0046872">
    <property type="term" value="F:metal ion binding"/>
    <property type="evidence" value="ECO:0007669"/>
    <property type="project" value="UniProtKB-KW"/>
</dbReference>
<name>A0A3M7P720_BRAPC</name>
<dbReference type="AlphaFoldDB" id="A0A3M7P720"/>
<feature type="region of interest" description="Disordered" evidence="6">
    <location>
        <begin position="1"/>
        <end position="67"/>
    </location>
</feature>
<dbReference type="PROSITE" id="PS50023">
    <property type="entry name" value="LIM_DOMAIN_2"/>
    <property type="match status" value="1"/>
</dbReference>
<comment type="caution">
    <text evidence="8">The sequence shown here is derived from an EMBL/GenBank/DDBJ whole genome shotgun (WGS) entry which is preliminary data.</text>
</comment>
<evidence type="ECO:0000256" key="3">
    <source>
        <dbReference type="ARBA" id="ARBA00023038"/>
    </source>
</evidence>
<feature type="compositionally biased region" description="Polar residues" evidence="6">
    <location>
        <begin position="168"/>
        <end position="180"/>
    </location>
</feature>
<dbReference type="PANTHER" id="PTHR15551">
    <property type="entry name" value="LIM DOMAIN ONLY 7"/>
    <property type="match status" value="1"/>
</dbReference>
<keyword evidence="5" id="KW-0175">Coiled coil</keyword>
<dbReference type="InterPro" id="IPR001781">
    <property type="entry name" value="Znf_LIM"/>
</dbReference>
<dbReference type="CDD" id="cd08368">
    <property type="entry name" value="LIM"/>
    <property type="match status" value="1"/>
</dbReference>
<evidence type="ECO:0000256" key="1">
    <source>
        <dbReference type="ARBA" id="ARBA00022723"/>
    </source>
</evidence>
<dbReference type="PROSITE" id="PS00478">
    <property type="entry name" value="LIM_DOMAIN_1"/>
    <property type="match status" value="1"/>
</dbReference>
<evidence type="ECO:0000256" key="4">
    <source>
        <dbReference type="PROSITE-ProRule" id="PRU00125"/>
    </source>
</evidence>
<evidence type="ECO:0000256" key="5">
    <source>
        <dbReference type="SAM" id="Coils"/>
    </source>
</evidence>
<proteinExistence type="predicted"/>
<dbReference type="GO" id="GO:0051496">
    <property type="term" value="P:positive regulation of stress fiber assembly"/>
    <property type="evidence" value="ECO:0007669"/>
    <property type="project" value="TreeGrafter"/>
</dbReference>
<evidence type="ECO:0000256" key="2">
    <source>
        <dbReference type="ARBA" id="ARBA00022833"/>
    </source>
</evidence>
<evidence type="ECO:0000313" key="8">
    <source>
        <dbReference type="EMBL" id="RMZ94865.1"/>
    </source>
</evidence>
<feature type="compositionally biased region" description="Basic and acidic residues" evidence="6">
    <location>
        <begin position="20"/>
        <end position="30"/>
    </location>
</feature>
<feature type="coiled-coil region" evidence="5">
    <location>
        <begin position="80"/>
        <end position="155"/>
    </location>
</feature>
<dbReference type="GO" id="GO:0051893">
    <property type="term" value="P:regulation of focal adhesion assembly"/>
    <property type="evidence" value="ECO:0007669"/>
    <property type="project" value="TreeGrafter"/>
</dbReference>
<dbReference type="GO" id="GO:0032034">
    <property type="term" value="F:myosin II head/neck binding"/>
    <property type="evidence" value="ECO:0007669"/>
    <property type="project" value="TreeGrafter"/>
</dbReference>
<keyword evidence="9" id="KW-1185">Reference proteome</keyword>
<evidence type="ECO:0000313" key="9">
    <source>
        <dbReference type="Proteomes" id="UP000276133"/>
    </source>
</evidence>
<reference evidence="8 9" key="1">
    <citation type="journal article" date="2018" name="Sci. Rep.">
        <title>Genomic signatures of local adaptation to the degree of environmental predictability in rotifers.</title>
        <authorList>
            <person name="Franch-Gras L."/>
            <person name="Hahn C."/>
            <person name="Garcia-Roger E.M."/>
            <person name="Carmona M.J."/>
            <person name="Serra M."/>
            <person name="Gomez A."/>
        </authorList>
    </citation>
    <scope>NUCLEOTIDE SEQUENCE [LARGE SCALE GENOMIC DNA]</scope>
    <source>
        <strain evidence="8">HYR1</strain>
    </source>
</reference>
<gene>
    <name evidence="8" type="ORF">BpHYR1_042013</name>
</gene>
<feature type="coiled-coil region" evidence="5">
    <location>
        <begin position="312"/>
        <end position="350"/>
    </location>
</feature>
<keyword evidence="3 4" id="KW-0440">LIM domain</keyword>
<dbReference type="SMART" id="SM00132">
    <property type="entry name" value="LIM"/>
    <property type="match status" value="1"/>
</dbReference>
<feature type="region of interest" description="Disordered" evidence="6">
    <location>
        <begin position="160"/>
        <end position="181"/>
    </location>
</feature>
<protein>
    <submittedName>
        <fullName evidence="8">Trichohyalin-like isoform X7</fullName>
    </submittedName>
</protein>
<feature type="domain" description="LIM zinc-binding" evidence="7">
    <location>
        <begin position="493"/>
        <end position="560"/>
    </location>
</feature>
<dbReference type="Pfam" id="PF00412">
    <property type="entry name" value="LIM"/>
    <property type="match status" value="1"/>
</dbReference>
<dbReference type="Proteomes" id="UP000276133">
    <property type="component" value="Unassembled WGS sequence"/>
</dbReference>
<dbReference type="GO" id="GO:0001725">
    <property type="term" value="C:stress fiber"/>
    <property type="evidence" value="ECO:0007669"/>
    <property type="project" value="TreeGrafter"/>
</dbReference>